<sequence length="328" mass="37605">MAQSYEFSEEEIRRKLEELGYSNIPDDKLKEFQRDLKHLIEAERAKSRGRGHLNSSTSDSYYTDSYLDGSRDETLSSSTSALDSIKERHSVPDKYRYPLEDTVFPRPKSVAHVTKASHEAFGKENASHYYPMNGPSVRAESTSTVGSSPNEQSGLSSRNVKRKVLRRRNGESRVFDESFASTDSVTDISELEQRIRDLPLHSDEAGDEDIISVASEGSTEPSDYRPWENHADRALLPSFIRPVVGPPLSRKKTDPVSRYHQFKDEWKAKKAPGEKSHKNLRWNVRGKMLQCDVFEKPQRNYVPNNYVVPTEKKRQALRWEVRSNLARV</sequence>
<evidence type="ECO:0000259" key="9">
    <source>
        <dbReference type="Pfam" id="PF15311"/>
    </source>
</evidence>
<dbReference type="EMBL" id="CALNXI010000458">
    <property type="protein sequence ID" value="CAH3027543.1"/>
    <property type="molecule type" value="Genomic_DNA"/>
</dbReference>
<comment type="similarity">
    <text evidence="3">Belongs to the HYLS1 family.</text>
</comment>
<dbReference type="PANTHER" id="PTHR34174">
    <property type="entry name" value="HYDROLETHALUS SYNDROME PROTEIN 1"/>
    <property type="match status" value="1"/>
</dbReference>
<dbReference type="InterPro" id="IPR027918">
    <property type="entry name" value="HYLS1_C_dom"/>
</dbReference>
<evidence type="ECO:0000256" key="4">
    <source>
        <dbReference type="ARBA" id="ARBA00022490"/>
    </source>
</evidence>
<feature type="region of interest" description="Disordered" evidence="8">
    <location>
        <begin position="43"/>
        <end position="91"/>
    </location>
</feature>
<evidence type="ECO:0000256" key="5">
    <source>
        <dbReference type="ARBA" id="ARBA00022794"/>
    </source>
</evidence>
<evidence type="ECO:0000256" key="3">
    <source>
        <dbReference type="ARBA" id="ARBA00010091"/>
    </source>
</evidence>
<feature type="compositionally biased region" description="Polar residues" evidence="8">
    <location>
        <begin position="139"/>
        <end position="155"/>
    </location>
</feature>
<reference evidence="10 11" key="1">
    <citation type="submission" date="2022-05" db="EMBL/GenBank/DDBJ databases">
        <authorList>
            <consortium name="Genoscope - CEA"/>
            <person name="William W."/>
        </authorList>
    </citation>
    <scope>NUCLEOTIDE SEQUENCE [LARGE SCALE GENOMIC DNA]</scope>
</reference>
<protein>
    <recommendedName>
        <fullName evidence="9">Centriolar and ciliogenesis-associated protein HYLS1 C-terminal domain-containing protein</fullName>
    </recommendedName>
</protein>
<dbReference type="PANTHER" id="PTHR34174:SF1">
    <property type="entry name" value="CENTRIOLAR AND CILIOGENESIS-ASSOCIATED PROTEIN HYLS1"/>
    <property type="match status" value="1"/>
</dbReference>
<evidence type="ECO:0000256" key="1">
    <source>
        <dbReference type="ARBA" id="ARBA00004114"/>
    </source>
</evidence>
<keyword evidence="11" id="KW-1185">Reference proteome</keyword>
<feature type="region of interest" description="Disordered" evidence="8">
    <location>
        <begin position="119"/>
        <end position="163"/>
    </location>
</feature>
<proteinExistence type="inferred from homology"/>
<evidence type="ECO:0000256" key="8">
    <source>
        <dbReference type="SAM" id="MobiDB-lite"/>
    </source>
</evidence>
<evidence type="ECO:0000256" key="7">
    <source>
        <dbReference type="ARBA" id="ARBA00023273"/>
    </source>
</evidence>
<comment type="caution">
    <text evidence="10">The sequence shown here is derived from an EMBL/GenBank/DDBJ whole genome shotgun (WGS) entry which is preliminary data.</text>
</comment>
<feature type="domain" description="Centriolar and ciliogenesis-associated protein HYLS1 C-terminal" evidence="9">
    <location>
        <begin position="249"/>
        <end position="326"/>
    </location>
</feature>
<evidence type="ECO:0000256" key="6">
    <source>
        <dbReference type="ARBA" id="ARBA00023212"/>
    </source>
</evidence>
<keyword evidence="4" id="KW-0963">Cytoplasm</keyword>
<name>A0ABN8MD06_9CNID</name>
<keyword evidence="7" id="KW-0966">Cell projection</keyword>
<organism evidence="10 11">
    <name type="scientific">Porites evermanni</name>
    <dbReference type="NCBI Taxonomy" id="104178"/>
    <lineage>
        <taxon>Eukaryota</taxon>
        <taxon>Metazoa</taxon>
        <taxon>Cnidaria</taxon>
        <taxon>Anthozoa</taxon>
        <taxon>Hexacorallia</taxon>
        <taxon>Scleractinia</taxon>
        <taxon>Fungiina</taxon>
        <taxon>Poritidae</taxon>
        <taxon>Porites</taxon>
    </lineage>
</organism>
<accession>A0ABN8MD06</accession>
<dbReference type="Pfam" id="PF15311">
    <property type="entry name" value="HYLS1_C"/>
    <property type="match status" value="1"/>
</dbReference>
<comment type="subcellular location">
    <subcellularLocation>
        <location evidence="2">Cell projection</location>
        <location evidence="2">Cilium</location>
    </subcellularLocation>
    <subcellularLocation>
        <location evidence="1">Cytoplasm</location>
        <location evidence="1">Cytoskeleton</location>
        <location evidence="1">Microtubule organizing center</location>
        <location evidence="1">Centrosome</location>
        <location evidence="1">Centriole</location>
    </subcellularLocation>
</comment>
<keyword evidence="6" id="KW-0206">Cytoskeleton</keyword>
<dbReference type="InterPro" id="IPR052319">
    <property type="entry name" value="Centriolar_ciliogenesis_assoc"/>
</dbReference>
<gene>
    <name evidence="10" type="ORF">PEVE_00031793</name>
</gene>
<keyword evidence="5" id="KW-0970">Cilium biogenesis/degradation</keyword>
<feature type="compositionally biased region" description="Low complexity" evidence="8">
    <location>
        <begin position="55"/>
        <end position="66"/>
    </location>
</feature>
<dbReference type="Proteomes" id="UP001159427">
    <property type="component" value="Unassembled WGS sequence"/>
</dbReference>
<evidence type="ECO:0000256" key="2">
    <source>
        <dbReference type="ARBA" id="ARBA00004138"/>
    </source>
</evidence>
<evidence type="ECO:0000313" key="10">
    <source>
        <dbReference type="EMBL" id="CAH3027543.1"/>
    </source>
</evidence>
<evidence type="ECO:0000313" key="11">
    <source>
        <dbReference type="Proteomes" id="UP001159427"/>
    </source>
</evidence>